<sequence>MKLKFFALSLFMVAGFNVVNAQSTTQDFVANDKKHDLRISVSDGLTQGSVDILGMGIEEAITGTKRSDSKYSMIYGLGYRYSINRFRVGADLGFGMSSSKLSIAGEKTPSIKEKDLRLLVLPTAEFVYYKRRLVELYGTAAAGVNFSRHSETPVDKKTSEKKANFSTDFAYQVNPIAVRVGNERVGGFVEAGLGNKGFLTAGLSFKF</sequence>
<proteinExistence type="predicted"/>
<dbReference type="EMBL" id="JAPZVM010000003">
    <property type="protein sequence ID" value="MCZ8372071.1"/>
    <property type="molecule type" value="Genomic_DNA"/>
</dbReference>
<reference evidence="2" key="1">
    <citation type="submission" date="2022-12" db="EMBL/GenBank/DDBJ databases">
        <title>Phocaeicola acetigenes sp. nov., isolated feces from a healthy human.</title>
        <authorList>
            <person name="Do H."/>
            <person name="Ha Y.B."/>
            <person name="Kim J.-S."/>
            <person name="Suh M.K."/>
            <person name="Kim H.S."/>
            <person name="Lee J.-S."/>
        </authorList>
    </citation>
    <scope>NUCLEOTIDE SEQUENCE</scope>
    <source>
        <strain evidence="2">KGMB11183</strain>
    </source>
</reference>
<evidence type="ECO:0000256" key="1">
    <source>
        <dbReference type="SAM" id="SignalP"/>
    </source>
</evidence>
<comment type="caution">
    <text evidence="2">The sequence shown here is derived from an EMBL/GenBank/DDBJ whole genome shotgun (WGS) entry which is preliminary data.</text>
</comment>
<name>A0ABT4PGE4_9BACT</name>
<organism evidence="2 3">
    <name type="scientific">Phocaeicola acetigenes</name>
    <dbReference type="NCBI Taxonomy" id="3016083"/>
    <lineage>
        <taxon>Bacteria</taxon>
        <taxon>Pseudomonadati</taxon>
        <taxon>Bacteroidota</taxon>
        <taxon>Bacteroidia</taxon>
        <taxon>Bacteroidales</taxon>
        <taxon>Bacteroidaceae</taxon>
        <taxon>Phocaeicola</taxon>
    </lineage>
</organism>
<evidence type="ECO:0008006" key="4">
    <source>
        <dbReference type="Google" id="ProtNLM"/>
    </source>
</evidence>
<gene>
    <name evidence="2" type="ORF">O6P32_05020</name>
</gene>
<protein>
    <recommendedName>
        <fullName evidence="4">Outer membrane protein beta-barrel domain-containing protein</fullName>
    </recommendedName>
</protein>
<feature type="chain" id="PRO_5046468581" description="Outer membrane protein beta-barrel domain-containing protein" evidence="1">
    <location>
        <begin position="22"/>
        <end position="207"/>
    </location>
</feature>
<evidence type="ECO:0000313" key="2">
    <source>
        <dbReference type="EMBL" id="MCZ8372071.1"/>
    </source>
</evidence>
<keyword evidence="1" id="KW-0732">Signal</keyword>
<dbReference type="RefSeq" id="WP_269877161.1">
    <property type="nucleotide sequence ID" value="NZ_JAPZVM010000003.1"/>
</dbReference>
<keyword evidence="3" id="KW-1185">Reference proteome</keyword>
<evidence type="ECO:0000313" key="3">
    <source>
        <dbReference type="Proteomes" id="UP001141933"/>
    </source>
</evidence>
<feature type="signal peptide" evidence="1">
    <location>
        <begin position="1"/>
        <end position="21"/>
    </location>
</feature>
<dbReference type="Proteomes" id="UP001141933">
    <property type="component" value="Unassembled WGS sequence"/>
</dbReference>
<accession>A0ABT4PGE4</accession>